<organism evidence="3 4">
    <name type="scientific">Clostridium lentum</name>
    <dbReference type="NCBI Taxonomy" id="2763037"/>
    <lineage>
        <taxon>Bacteria</taxon>
        <taxon>Bacillati</taxon>
        <taxon>Bacillota</taxon>
        <taxon>Clostridia</taxon>
        <taxon>Eubacteriales</taxon>
        <taxon>Clostridiaceae</taxon>
        <taxon>Clostridium</taxon>
    </lineage>
</organism>
<comment type="caution">
    <text evidence="3">The sequence shown here is derived from an EMBL/GenBank/DDBJ whole genome shotgun (WGS) entry which is preliminary data.</text>
</comment>
<accession>A0A8I0DQ27</accession>
<keyword evidence="4" id="KW-1185">Reference proteome</keyword>
<dbReference type="SUPFAM" id="SSF53187">
    <property type="entry name" value="Zn-dependent exopeptidases"/>
    <property type="match status" value="1"/>
</dbReference>
<dbReference type="AlphaFoldDB" id="A0A8I0DQ27"/>
<dbReference type="GO" id="GO:0030288">
    <property type="term" value="C:outer membrane-bounded periplasmic space"/>
    <property type="evidence" value="ECO:0007669"/>
    <property type="project" value="TreeGrafter"/>
</dbReference>
<protein>
    <submittedName>
        <fullName evidence="3">N-acetylmuramoyl-L-alanine amidase</fullName>
    </submittedName>
</protein>
<dbReference type="PANTHER" id="PTHR30404:SF0">
    <property type="entry name" value="N-ACETYLMURAMOYL-L-ALANINE AMIDASE AMIC"/>
    <property type="match status" value="1"/>
</dbReference>
<dbReference type="EMBL" id="JACOOQ010000018">
    <property type="protein sequence ID" value="MBC5640841.1"/>
    <property type="molecule type" value="Genomic_DNA"/>
</dbReference>
<dbReference type="Pfam" id="PF01520">
    <property type="entry name" value="Amidase_3"/>
    <property type="match status" value="1"/>
</dbReference>
<gene>
    <name evidence="3" type="ORF">H8R92_10490</name>
</gene>
<proteinExistence type="predicted"/>
<feature type="domain" description="MurNAc-LAA" evidence="2">
    <location>
        <begin position="145"/>
        <end position="258"/>
    </location>
</feature>
<evidence type="ECO:0000256" key="1">
    <source>
        <dbReference type="ARBA" id="ARBA00022801"/>
    </source>
</evidence>
<dbReference type="Gene3D" id="3.40.630.40">
    <property type="entry name" value="Zn-dependent exopeptidases"/>
    <property type="match status" value="1"/>
</dbReference>
<dbReference type="GO" id="GO:0009253">
    <property type="term" value="P:peptidoglycan catabolic process"/>
    <property type="evidence" value="ECO:0007669"/>
    <property type="project" value="InterPro"/>
</dbReference>
<evidence type="ECO:0000313" key="3">
    <source>
        <dbReference type="EMBL" id="MBC5640841.1"/>
    </source>
</evidence>
<keyword evidence="1" id="KW-0378">Hydrolase</keyword>
<name>A0A8I0DQ27_9CLOT</name>
<dbReference type="RefSeq" id="WP_022211542.1">
    <property type="nucleotide sequence ID" value="NZ_JACOOQ010000018.1"/>
</dbReference>
<dbReference type="InterPro" id="IPR002508">
    <property type="entry name" value="MurNAc-LAA_cat"/>
</dbReference>
<sequence>MENNHFDLNAKRRMLYKRKKIRRLLKLFLTSFFSLMIVLGIASSYIKNNTNITTLNKNALKNKISSTQESKDNFKVCIDPGHGDEDIGAKGINGSYEKNLVLNIALELGKILKEKDIDVVYTRIDDNLPWSQSANDSLKERLKVSKISNVDVFISIHCNSDYTATDAKGVETWYKNGDDASYTFASYLQYELGQLDYTYNRGLKTYESKDDALAVLELNENTAALVELGFLSNSQDEKYLTSNVGQKNCAEALSKAILDYKKNVLANKK</sequence>
<reference evidence="3" key="1">
    <citation type="submission" date="2020-08" db="EMBL/GenBank/DDBJ databases">
        <title>Genome public.</title>
        <authorList>
            <person name="Liu C."/>
            <person name="Sun Q."/>
        </authorList>
    </citation>
    <scope>NUCLEOTIDE SEQUENCE</scope>
    <source>
        <strain evidence="3">NSJ-42</strain>
    </source>
</reference>
<evidence type="ECO:0000259" key="2">
    <source>
        <dbReference type="SMART" id="SM00646"/>
    </source>
</evidence>
<dbReference type="SMART" id="SM00646">
    <property type="entry name" value="Ami_3"/>
    <property type="match status" value="1"/>
</dbReference>
<dbReference type="CDD" id="cd02696">
    <property type="entry name" value="MurNAc-LAA"/>
    <property type="match status" value="1"/>
</dbReference>
<evidence type="ECO:0000313" key="4">
    <source>
        <dbReference type="Proteomes" id="UP000662088"/>
    </source>
</evidence>
<dbReference type="GO" id="GO:0008745">
    <property type="term" value="F:N-acetylmuramoyl-L-alanine amidase activity"/>
    <property type="evidence" value="ECO:0007669"/>
    <property type="project" value="InterPro"/>
</dbReference>
<dbReference type="Proteomes" id="UP000662088">
    <property type="component" value="Unassembled WGS sequence"/>
</dbReference>
<dbReference type="PANTHER" id="PTHR30404">
    <property type="entry name" value="N-ACETYLMURAMOYL-L-ALANINE AMIDASE"/>
    <property type="match status" value="1"/>
</dbReference>
<dbReference type="InterPro" id="IPR050695">
    <property type="entry name" value="N-acetylmuramoyl_amidase_3"/>
</dbReference>